<keyword evidence="4" id="KW-1185">Reference proteome</keyword>
<feature type="domain" description="Suppressor of fused-like" evidence="2">
    <location>
        <begin position="36"/>
        <end position="201"/>
    </location>
</feature>
<dbReference type="InterPro" id="IPR020941">
    <property type="entry name" value="SUFU-like_domain"/>
</dbReference>
<dbReference type="Proteomes" id="UP001500603">
    <property type="component" value="Unassembled WGS sequence"/>
</dbReference>
<reference evidence="4" key="1">
    <citation type="journal article" date="2019" name="Int. J. Syst. Evol. Microbiol.">
        <title>The Global Catalogue of Microorganisms (GCM) 10K type strain sequencing project: providing services to taxonomists for standard genome sequencing and annotation.</title>
        <authorList>
            <consortium name="The Broad Institute Genomics Platform"/>
            <consortium name="The Broad Institute Genome Sequencing Center for Infectious Disease"/>
            <person name="Wu L."/>
            <person name="Ma J."/>
        </authorList>
    </citation>
    <scope>NUCLEOTIDE SEQUENCE [LARGE SCALE GENOMIC DNA]</scope>
    <source>
        <strain evidence="4">JCM 18298</strain>
    </source>
</reference>
<dbReference type="InterPro" id="IPR007768">
    <property type="entry name" value="Suppressor_of_fused"/>
</dbReference>
<accession>A0ABP9K229</accession>
<dbReference type="PANTHER" id="PTHR10928:SF2">
    <property type="entry name" value="SUPPRESSOR OF FUSED HOMOLOG"/>
    <property type="match status" value="1"/>
</dbReference>
<organism evidence="3 4">
    <name type="scientific">Nocardia callitridis</name>
    <dbReference type="NCBI Taxonomy" id="648753"/>
    <lineage>
        <taxon>Bacteria</taxon>
        <taxon>Bacillati</taxon>
        <taxon>Actinomycetota</taxon>
        <taxon>Actinomycetes</taxon>
        <taxon>Mycobacteriales</taxon>
        <taxon>Nocardiaceae</taxon>
        <taxon>Nocardia</taxon>
    </lineage>
</organism>
<comment type="caution">
    <text evidence="3">The sequence shown here is derived from an EMBL/GenBank/DDBJ whole genome shotgun (WGS) entry which is preliminary data.</text>
</comment>
<evidence type="ECO:0000256" key="1">
    <source>
        <dbReference type="SAM" id="MobiDB-lite"/>
    </source>
</evidence>
<name>A0ABP9K229_9NOCA</name>
<gene>
    <name evidence="3" type="ORF">GCM10023318_16940</name>
</gene>
<protein>
    <submittedName>
        <fullName evidence="3">Suppressor of fused domain protein</fullName>
    </submittedName>
</protein>
<dbReference type="SUPFAM" id="SSF103359">
    <property type="entry name" value="Suppressor of Fused, N-terminal domain"/>
    <property type="match status" value="1"/>
</dbReference>
<dbReference type="InterPro" id="IPR037181">
    <property type="entry name" value="SUFU_N"/>
</dbReference>
<evidence type="ECO:0000259" key="2">
    <source>
        <dbReference type="Pfam" id="PF05076"/>
    </source>
</evidence>
<dbReference type="Pfam" id="PF05076">
    <property type="entry name" value="SUFU"/>
    <property type="match status" value="1"/>
</dbReference>
<proteinExistence type="predicted"/>
<sequence>MSEAPGWAAIDGALRPLYGDTEPVRWANDQPWSGGGDPLDGVSAYPRLDPVPHWHYISYGMTELYEKEWDSQEVSGWGFEFTFRLLRDPGDTEPPRWPVTFAQNLAGYVFQSGKVFEPGQAIKANGPIAEGHRDSAIHAVCFTADPELGTIDTPHGGVRFLQIVGLTMPEYRTARGRRERGLELLNRLAPQLPLFVTDIRRGPLVPEPKPEASWPRWGGGLRGRG</sequence>
<evidence type="ECO:0000313" key="3">
    <source>
        <dbReference type="EMBL" id="GAA5048761.1"/>
    </source>
</evidence>
<feature type="region of interest" description="Disordered" evidence="1">
    <location>
        <begin position="206"/>
        <end position="225"/>
    </location>
</feature>
<dbReference type="RefSeq" id="WP_345494506.1">
    <property type="nucleotide sequence ID" value="NZ_BAABJM010000001.1"/>
</dbReference>
<dbReference type="PANTHER" id="PTHR10928">
    <property type="entry name" value="SUPPRESSOR OF FUSED"/>
    <property type="match status" value="1"/>
</dbReference>
<dbReference type="EMBL" id="BAABJM010000001">
    <property type="protein sequence ID" value="GAA5048761.1"/>
    <property type="molecule type" value="Genomic_DNA"/>
</dbReference>
<evidence type="ECO:0000313" key="4">
    <source>
        <dbReference type="Proteomes" id="UP001500603"/>
    </source>
</evidence>